<name>A0ACD3BA52_9AGAR</name>
<evidence type="ECO:0000313" key="2">
    <source>
        <dbReference type="Proteomes" id="UP000308600"/>
    </source>
</evidence>
<accession>A0ACD3BA52</accession>
<organism evidence="1 2">
    <name type="scientific">Pluteus cervinus</name>
    <dbReference type="NCBI Taxonomy" id="181527"/>
    <lineage>
        <taxon>Eukaryota</taxon>
        <taxon>Fungi</taxon>
        <taxon>Dikarya</taxon>
        <taxon>Basidiomycota</taxon>
        <taxon>Agaricomycotina</taxon>
        <taxon>Agaricomycetes</taxon>
        <taxon>Agaricomycetidae</taxon>
        <taxon>Agaricales</taxon>
        <taxon>Pluteineae</taxon>
        <taxon>Pluteaceae</taxon>
        <taxon>Pluteus</taxon>
    </lineage>
</organism>
<dbReference type="Proteomes" id="UP000308600">
    <property type="component" value="Unassembled WGS sequence"/>
</dbReference>
<sequence>MHKREPPSGEESSRSNSPSLYPERPAKRTRLSFSNGWPESNDETIKVHIIQAKLDASTISELFFLIERQRAEQLAASSSLKRMFELRNDPLEADVIVTAVRMRKRLERHVSWDLAQQKALVLPQWLRNSVKQGYPAPCADYAALRELHGETEENCPDEECGTSLPCASTPQSRATSAIVGPLQAPVPPNLKYTAHYSCARACPLVCINQDLIEELEVIRRSRELEGLDRNALSYERGIAAIKSYPKRVTPETFHEVTTLPYLGEKLCFKVNEFIKTGTIPEAREIATSERYRALAAITTVYGIGPATARTLYDKGVRTIEHLESYYDVSSDGDASNLDTFDAVTPNGRPIPQQDPPDLPIKVALALRKDFEIKIPRAEVEEMHDVVMRELFAIQPGCKSMIVGGYRRGKLESNDVDIVICPPKAEDIDEVKGLCAKLVKCLHDKALVTNVMHLSGFHTHDPFRLRNFDSLEKALTVFVLPPDGKRKRVHRRLDLIFALPESYWTAIIGWTGSKMFQRDLRLWAKVEKGMKFDSSGLNRRYDSKLFYPKSEKDVFDILGLDWVDPTLRNADA</sequence>
<evidence type="ECO:0000313" key="1">
    <source>
        <dbReference type="EMBL" id="TFK74584.1"/>
    </source>
</evidence>
<proteinExistence type="predicted"/>
<gene>
    <name evidence="1" type="ORF">BDN72DRAFT_875062</name>
</gene>
<dbReference type="EMBL" id="ML208267">
    <property type="protein sequence ID" value="TFK74584.1"/>
    <property type="molecule type" value="Genomic_DNA"/>
</dbReference>
<protein>
    <submittedName>
        <fullName evidence="1">Nucleotidyltransferase</fullName>
    </submittedName>
</protein>
<reference evidence="1 2" key="1">
    <citation type="journal article" date="2019" name="Nat. Ecol. Evol.">
        <title>Megaphylogeny resolves global patterns of mushroom evolution.</title>
        <authorList>
            <person name="Varga T."/>
            <person name="Krizsan K."/>
            <person name="Foldi C."/>
            <person name="Dima B."/>
            <person name="Sanchez-Garcia M."/>
            <person name="Sanchez-Ramirez S."/>
            <person name="Szollosi G.J."/>
            <person name="Szarkandi J.G."/>
            <person name="Papp V."/>
            <person name="Albert L."/>
            <person name="Andreopoulos W."/>
            <person name="Angelini C."/>
            <person name="Antonin V."/>
            <person name="Barry K.W."/>
            <person name="Bougher N.L."/>
            <person name="Buchanan P."/>
            <person name="Buyck B."/>
            <person name="Bense V."/>
            <person name="Catcheside P."/>
            <person name="Chovatia M."/>
            <person name="Cooper J."/>
            <person name="Damon W."/>
            <person name="Desjardin D."/>
            <person name="Finy P."/>
            <person name="Geml J."/>
            <person name="Haridas S."/>
            <person name="Hughes K."/>
            <person name="Justo A."/>
            <person name="Karasinski D."/>
            <person name="Kautmanova I."/>
            <person name="Kiss B."/>
            <person name="Kocsube S."/>
            <person name="Kotiranta H."/>
            <person name="LaButti K.M."/>
            <person name="Lechner B.E."/>
            <person name="Liimatainen K."/>
            <person name="Lipzen A."/>
            <person name="Lukacs Z."/>
            <person name="Mihaltcheva S."/>
            <person name="Morgado L.N."/>
            <person name="Niskanen T."/>
            <person name="Noordeloos M.E."/>
            <person name="Ohm R.A."/>
            <person name="Ortiz-Santana B."/>
            <person name="Ovrebo C."/>
            <person name="Racz N."/>
            <person name="Riley R."/>
            <person name="Savchenko A."/>
            <person name="Shiryaev A."/>
            <person name="Soop K."/>
            <person name="Spirin V."/>
            <person name="Szebenyi C."/>
            <person name="Tomsovsky M."/>
            <person name="Tulloss R.E."/>
            <person name="Uehling J."/>
            <person name="Grigoriev I.V."/>
            <person name="Vagvolgyi C."/>
            <person name="Papp T."/>
            <person name="Martin F.M."/>
            <person name="Miettinen O."/>
            <person name="Hibbett D.S."/>
            <person name="Nagy L.G."/>
        </authorList>
    </citation>
    <scope>NUCLEOTIDE SEQUENCE [LARGE SCALE GENOMIC DNA]</scope>
    <source>
        <strain evidence="1 2">NL-1719</strain>
    </source>
</reference>
<keyword evidence="2" id="KW-1185">Reference proteome</keyword>